<comment type="similarity">
    <text evidence="1">Belongs to the ARG7 family.</text>
</comment>
<comment type="caution">
    <text evidence="3">The sequence shown here is derived from an EMBL/GenBank/DDBJ whole genome shotgun (WGS) entry which is preliminary data.</text>
</comment>
<dbReference type="Proteomes" id="UP000077202">
    <property type="component" value="Unassembled WGS sequence"/>
</dbReference>
<dbReference type="GO" id="GO:0009733">
    <property type="term" value="P:response to auxin"/>
    <property type="evidence" value="ECO:0007669"/>
    <property type="project" value="InterPro"/>
</dbReference>
<dbReference type="EMBL" id="LVLJ01000267">
    <property type="protein sequence ID" value="OAE35072.1"/>
    <property type="molecule type" value="Genomic_DNA"/>
</dbReference>
<dbReference type="PANTHER" id="PTHR31374">
    <property type="entry name" value="AUXIN-INDUCED PROTEIN-LIKE-RELATED"/>
    <property type="match status" value="1"/>
</dbReference>
<gene>
    <name evidence="3" type="ORF">AXG93_763s1050</name>
</gene>
<accession>A0A176WS18</accession>
<dbReference type="AlphaFoldDB" id="A0A176WS18"/>
<feature type="region of interest" description="Disordered" evidence="2">
    <location>
        <begin position="261"/>
        <end position="335"/>
    </location>
</feature>
<reference evidence="3" key="1">
    <citation type="submission" date="2016-03" db="EMBL/GenBank/DDBJ databases">
        <title>Mechanisms controlling the formation of the plant cell surface in tip-growing cells are functionally conserved among land plants.</title>
        <authorList>
            <person name="Honkanen S."/>
            <person name="Jones V.A."/>
            <person name="Morieri G."/>
            <person name="Champion C."/>
            <person name="Hetherington A.J."/>
            <person name="Kelly S."/>
            <person name="Saint-Marcoux D."/>
            <person name="Proust H."/>
            <person name="Prescott H."/>
            <person name="Dolan L."/>
        </authorList>
    </citation>
    <scope>NUCLEOTIDE SEQUENCE [LARGE SCALE GENOMIC DNA]</scope>
    <source>
        <tissue evidence="3">Whole gametophyte</tissue>
    </source>
</reference>
<protein>
    <submittedName>
        <fullName evidence="3">Uncharacterized protein</fullName>
    </submittedName>
</protein>
<evidence type="ECO:0000313" key="3">
    <source>
        <dbReference type="EMBL" id="OAE35072.1"/>
    </source>
</evidence>
<dbReference type="PANTHER" id="PTHR31374:SF32">
    <property type="entry name" value="SAUR FAMILY PROTEIN"/>
    <property type="match status" value="1"/>
</dbReference>
<sequence>MPGSNVSRGLLKTVKSFGKRSSSYEYLADEDDSPSKMRSGSRSRLPDDIPQGYLAVYVGNERKRFVISTQYLSHHLFKALLKKSEEEFGFEHQGGLPIACEPDLFEHLLWLIGTNSPAAETSQLDDLRIFLVWGDEALAYEMGFFTPEEMWSLNGRSQLASTHFRISSAVSRKEVGSPRPPWTEILIESFAAPGRSNIPSRHGEGPSRGLQASTSVVQSFKSQHTVLASVRFLKCHLTLDWEPRKLAAAVRCSLACPWRATSARPNPLPDSENRREGEGEPKEELTPLSITLCQNADGARNPPERAPPLRPSSLKATVRYTKEIRDRSPTHGLEI</sequence>
<feature type="region of interest" description="Disordered" evidence="2">
    <location>
        <begin position="25"/>
        <end position="45"/>
    </location>
</feature>
<keyword evidence="4" id="KW-1185">Reference proteome</keyword>
<proteinExistence type="inferred from homology"/>
<evidence type="ECO:0000256" key="1">
    <source>
        <dbReference type="ARBA" id="ARBA00006974"/>
    </source>
</evidence>
<feature type="compositionally biased region" description="Basic and acidic residues" evidence="2">
    <location>
        <begin position="271"/>
        <end position="285"/>
    </location>
</feature>
<name>A0A176WS18_MARPO</name>
<organism evidence="3 4">
    <name type="scientific">Marchantia polymorpha subsp. ruderalis</name>
    <dbReference type="NCBI Taxonomy" id="1480154"/>
    <lineage>
        <taxon>Eukaryota</taxon>
        <taxon>Viridiplantae</taxon>
        <taxon>Streptophyta</taxon>
        <taxon>Embryophyta</taxon>
        <taxon>Marchantiophyta</taxon>
        <taxon>Marchantiopsida</taxon>
        <taxon>Marchantiidae</taxon>
        <taxon>Marchantiales</taxon>
        <taxon>Marchantiaceae</taxon>
        <taxon>Marchantia</taxon>
    </lineage>
</organism>
<evidence type="ECO:0000313" key="4">
    <source>
        <dbReference type="Proteomes" id="UP000077202"/>
    </source>
</evidence>
<evidence type="ECO:0000256" key="2">
    <source>
        <dbReference type="SAM" id="MobiDB-lite"/>
    </source>
</evidence>
<feature type="compositionally biased region" description="Basic and acidic residues" evidence="2">
    <location>
        <begin position="320"/>
        <end position="335"/>
    </location>
</feature>
<dbReference type="InterPro" id="IPR003676">
    <property type="entry name" value="SAUR_fam"/>
</dbReference>
<dbReference type="Pfam" id="PF02519">
    <property type="entry name" value="Auxin_inducible"/>
    <property type="match status" value="1"/>
</dbReference>